<keyword evidence="2" id="KW-0378">Hydrolase</keyword>
<protein>
    <recommendedName>
        <fullName evidence="4">Fungal lipase-type domain-containing protein</fullName>
    </recommendedName>
</protein>
<dbReference type="GO" id="GO:0016787">
    <property type="term" value="F:hydrolase activity"/>
    <property type="evidence" value="ECO:0007669"/>
    <property type="project" value="UniProtKB-KW"/>
</dbReference>
<dbReference type="PANTHER" id="PTHR46640">
    <property type="entry name" value="TRIACYLGLYCEROL LIPASE, PUTATIVE (AFU_ORTHOLOGUE AFUA_6G06510)-RELATED"/>
    <property type="match status" value="1"/>
</dbReference>
<dbReference type="Pfam" id="PF01764">
    <property type="entry name" value="Lipase_3"/>
    <property type="match status" value="1"/>
</dbReference>
<dbReference type="CDD" id="cd00519">
    <property type="entry name" value="Lipase_3"/>
    <property type="match status" value="1"/>
</dbReference>
<proteinExistence type="predicted"/>
<sequence length="243" mass="25699">MLFTPVLTVATLAASALAGAIVPRASTVAPVDVIDRIQLHARLAMASYINPGGCESSILGSKVLQQFTSPAGQVGFIIQMNATKEVNIVFRGTLSLRNGQTNADSVPTPVSWPGCTNCTVHHGFYTNYLDAKNYTNGFATAFNAASALGYKVNCVGHSLGAAVAAMCAGDLYPSGKVSAVYTYGEFRTMNQAAATWVDSRLGSNMYRVVNGGASLTRSRHKFSMQPTYTMELAISVMVRTPGP</sequence>
<dbReference type="InterPro" id="IPR051299">
    <property type="entry name" value="AB_hydrolase_lip/est"/>
</dbReference>
<feature type="signal peptide" evidence="3">
    <location>
        <begin position="1"/>
        <end position="18"/>
    </location>
</feature>
<keyword evidence="1 3" id="KW-0732">Signal</keyword>
<evidence type="ECO:0000259" key="4">
    <source>
        <dbReference type="Pfam" id="PF01764"/>
    </source>
</evidence>
<dbReference type="InterPro" id="IPR002921">
    <property type="entry name" value="Fungal_lipase-type"/>
</dbReference>
<evidence type="ECO:0000256" key="2">
    <source>
        <dbReference type="ARBA" id="ARBA00022801"/>
    </source>
</evidence>
<evidence type="ECO:0000313" key="6">
    <source>
        <dbReference type="Proteomes" id="UP000663846"/>
    </source>
</evidence>
<dbReference type="SUPFAM" id="SSF53474">
    <property type="entry name" value="alpha/beta-Hydrolases"/>
    <property type="match status" value="1"/>
</dbReference>
<gene>
    <name evidence="5" type="ORF">RDB_LOCUS164036</name>
</gene>
<dbReference type="Proteomes" id="UP000663846">
    <property type="component" value="Unassembled WGS sequence"/>
</dbReference>
<evidence type="ECO:0000256" key="1">
    <source>
        <dbReference type="ARBA" id="ARBA00022729"/>
    </source>
</evidence>
<feature type="domain" description="Fungal lipase-type" evidence="4">
    <location>
        <begin position="88"/>
        <end position="212"/>
    </location>
</feature>
<evidence type="ECO:0000256" key="3">
    <source>
        <dbReference type="SAM" id="SignalP"/>
    </source>
</evidence>
<accession>A0A8H3BV46</accession>
<comment type="caution">
    <text evidence="5">The sequence shown here is derived from an EMBL/GenBank/DDBJ whole genome shotgun (WGS) entry which is preliminary data.</text>
</comment>
<dbReference type="EMBL" id="CAJMWS010000808">
    <property type="protein sequence ID" value="CAE6464439.1"/>
    <property type="molecule type" value="Genomic_DNA"/>
</dbReference>
<dbReference type="Gene3D" id="3.40.50.1820">
    <property type="entry name" value="alpha/beta hydrolase"/>
    <property type="match status" value="1"/>
</dbReference>
<dbReference type="InterPro" id="IPR029058">
    <property type="entry name" value="AB_hydrolase_fold"/>
</dbReference>
<feature type="chain" id="PRO_5034346275" description="Fungal lipase-type domain-containing protein" evidence="3">
    <location>
        <begin position="19"/>
        <end position="243"/>
    </location>
</feature>
<evidence type="ECO:0000313" key="5">
    <source>
        <dbReference type="EMBL" id="CAE6464439.1"/>
    </source>
</evidence>
<dbReference type="AlphaFoldDB" id="A0A8H3BV46"/>
<reference evidence="5" key="1">
    <citation type="submission" date="2021-01" db="EMBL/GenBank/DDBJ databases">
        <authorList>
            <person name="Kaushik A."/>
        </authorList>
    </citation>
    <scope>NUCLEOTIDE SEQUENCE</scope>
    <source>
        <strain evidence="5">AG1-1C</strain>
    </source>
</reference>
<dbReference type="PANTHER" id="PTHR46640:SF1">
    <property type="entry name" value="FUNGAL LIPASE-LIKE DOMAIN-CONTAINING PROTEIN-RELATED"/>
    <property type="match status" value="1"/>
</dbReference>
<organism evidence="5 6">
    <name type="scientific">Rhizoctonia solani</name>
    <dbReference type="NCBI Taxonomy" id="456999"/>
    <lineage>
        <taxon>Eukaryota</taxon>
        <taxon>Fungi</taxon>
        <taxon>Dikarya</taxon>
        <taxon>Basidiomycota</taxon>
        <taxon>Agaricomycotina</taxon>
        <taxon>Agaricomycetes</taxon>
        <taxon>Cantharellales</taxon>
        <taxon>Ceratobasidiaceae</taxon>
        <taxon>Rhizoctonia</taxon>
    </lineage>
</organism>
<name>A0A8H3BV46_9AGAM</name>
<dbReference type="GO" id="GO:0006629">
    <property type="term" value="P:lipid metabolic process"/>
    <property type="evidence" value="ECO:0007669"/>
    <property type="project" value="InterPro"/>
</dbReference>